<protein>
    <submittedName>
        <fullName evidence="5">AMP-binding enzyme</fullName>
        <ecNumber evidence="5">6.2.1.3</ecNumber>
    </submittedName>
</protein>
<comment type="catalytic activity">
    <reaction evidence="3">
        <text>a long-chain fatty acid + ATP + CoA = a long-chain fatty acyl-CoA + AMP + diphosphate</text>
        <dbReference type="Rhea" id="RHEA:15421"/>
        <dbReference type="ChEBI" id="CHEBI:30616"/>
        <dbReference type="ChEBI" id="CHEBI:33019"/>
        <dbReference type="ChEBI" id="CHEBI:57287"/>
        <dbReference type="ChEBI" id="CHEBI:57560"/>
        <dbReference type="ChEBI" id="CHEBI:83139"/>
        <dbReference type="ChEBI" id="CHEBI:456215"/>
        <dbReference type="EC" id="6.2.1.3"/>
    </reaction>
    <physiologicalReaction direction="left-to-right" evidence="3">
        <dbReference type="Rhea" id="RHEA:15422"/>
    </physiologicalReaction>
</comment>
<dbReference type="AlphaFoldDB" id="C2MA36"/>
<evidence type="ECO:0000259" key="4">
    <source>
        <dbReference type="Pfam" id="PF00501"/>
    </source>
</evidence>
<dbReference type="GO" id="GO:0016020">
    <property type="term" value="C:membrane"/>
    <property type="evidence" value="ECO:0007669"/>
    <property type="project" value="TreeGrafter"/>
</dbReference>
<keyword evidence="2" id="KW-0067">ATP-binding</keyword>
<dbReference type="InterPro" id="IPR000873">
    <property type="entry name" value="AMP-dep_synth/lig_dom"/>
</dbReference>
<dbReference type="eggNOG" id="COG1022">
    <property type="taxonomic scope" value="Bacteria"/>
</dbReference>
<evidence type="ECO:0000256" key="3">
    <source>
        <dbReference type="ARBA" id="ARBA00024484"/>
    </source>
</evidence>
<dbReference type="Proteomes" id="UP000003303">
    <property type="component" value="Unassembled WGS sequence"/>
</dbReference>
<sequence>MNHLSDLLKLFATTYRHKSLLRYMDRTAEERWHEWTGEQLTEHAMLAAQALVRAGVKPGDCVALYTQNMMEGIITELGLMAIRAVCVPLYATCSPEQVAFITEHASIQLILVGEQFQYNNVYPLLATHPTLRHMVILDERVVRDPSDERSEYFDTFLSMGDAMPYETEVRAQLGAGTPDETAVIIYTSGTTGTPKGVQITHHMILTQVERHQNLFPTLGDHDVSVNFLPLSHVFEKLWVYYCLATGIKVAVVTYPKRIMELMPQIRPTVMCNVPRYWEKVYQGVQEHIERSKPVMQRIYRKALRVGHKYHIGYRIHGLKAPWGLRISNAFYRYTVFYILKRVLGLERGRFFPTAGAPLSNEINEFLQSAGFNIVVGYGLSESAATVSCYLPGHYVIGSVGEVVPGVEVRIDPETQEIQLRGDTITPGYYHNDEANATAFTEDGWFRTGDAGRLEGRTLYYTERIKELYKTSNGKYIAPQQVEALLSSSPLIEQCAVVADQRKFVAALIYPNYEQLRRRLRERGQETLADLPTAELAQRSEVCDMLLSHIEPLQAHLAGFEKVKRIALLAEPFTIEAGTLTPTLKLKRKAILEQYAELIEKLYL</sequence>
<dbReference type="EC" id="6.2.1.3" evidence="5"/>
<dbReference type="InterPro" id="IPR045851">
    <property type="entry name" value="AMP-bd_C_sf"/>
</dbReference>
<proteinExistence type="predicted"/>
<dbReference type="Pfam" id="PF00501">
    <property type="entry name" value="AMP-binding"/>
    <property type="match status" value="1"/>
</dbReference>
<feature type="domain" description="AMP-dependent synthetase/ligase" evidence="4">
    <location>
        <begin position="22"/>
        <end position="429"/>
    </location>
</feature>
<evidence type="ECO:0000313" key="5">
    <source>
        <dbReference type="EMBL" id="EEK17419.1"/>
    </source>
</evidence>
<dbReference type="PANTHER" id="PTHR43272">
    <property type="entry name" value="LONG-CHAIN-FATTY-ACID--COA LIGASE"/>
    <property type="match status" value="1"/>
</dbReference>
<dbReference type="STRING" id="596327.PORUE0001_1797"/>
<dbReference type="Pfam" id="PF23562">
    <property type="entry name" value="AMP-binding_C_3"/>
    <property type="match status" value="1"/>
</dbReference>
<evidence type="ECO:0000256" key="2">
    <source>
        <dbReference type="ARBA" id="ARBA00022840"/>
    </source>
</evidence>
<name>C2MA36_9PORP</name>
<dbReference type="CDD" id="cd05907">
    <property type="entry name" value="VL_LC_FACS_like"/>
    <property type="match status" value="1"/>
</dbReference>
<evidence type="ECO:0000256" key="1">
    <source>
        <dbReference type="ARBA" id="ARBA00022741"/>
    </source>
</evidence>
<keyword evidence="6" id="KW-1185">Reference proteome</keyword>
<dbReference type="Gene3D" id="3.30.300.30">
    <property type="match status" value="1"/>
</dbReference>
<dbReference type="PROSITE" id="PS00455">
    <property type="entry name" value="AMP_BINDING"/>
    <property type="match status" value="1"/>
</dbReference>
<dbReference type="InterPro" id="IPR042099">
    <property type="entry name" value="ANL_N_sf"/>
</dbReference>
<accession>C2MA36</accession>
<comment type="caution">
    <text evidence="5">The sequence shown here is derived from an EMBL/GenBank/DDBJ whole genome shotgun (WGS) entry which is preliminary data.</text>
</comment>
<gene>
    <name evidence="5" type="primary">fadD</name>
    <name evidence="5" type="ORF">PORUE0001_1797</name>
</gene>
<dbReference type="InterPro" id="IPR020845">
    <property type="entry name" value="AMP-binding_CS"/>
</dbReference>
<dbReference type="SUPFAM" id="SSF56801">
    <property type="entry name" value="Acetyl-CoA synthetase-like"/>
    <property type="match status" value="1"/>
</dbReference>
<reference evidence="5 6" key="1">
    <citation type="submission" date="2009-04" db="EMBL/GenBank/DDBJ databases">
        <authorList>
            <person name="Sebastian Y."/>
            <person name="Madupu R."/>
            <person name="Durkin A.S."/>
            <person name="Torralba M."/>
            <person name="Methe B."/>
            <person name="Sutton G.G."/>
            <person name="Strausberg R.L."/>
            <person name="Nelson K.E."/>
        </authorList>
    </citation>
    <scope>NUCLEOTIDE SEQUENCE [LARGE SCALE GENOMIC DNA]</scope>
    <source>
        <strain evidence="5 6">60-3</strain>
    </source>
</reference>
<dbReference type="Gene3D" id="3.40.50.12780">
    <property type="entry name" value="N-terminal domain of ligase-like"/>
    <property type="match status" value="1"/>
</dbReference>
<organism evidence="5 6">
    <name type="scientific">Porphyromonas uenonis 60-3</name>
    <dbReference type="NCBI Taxonomy" id="596327"/>
    <lineage>
        <taxon>Bacteria</taxon>
        <taxon>Pseudomonadati</taxon>
        <taxon>Bacteroidota</taxon>
        <taxon>Bacteroidia</taxon>
        <taxon>Bacteroidales</taxon>
        <taxon>Porphyromonadaceae</taxon>
        <taxon>Porphyromonas</taxon>
    </lineage>
</organism>
<dbReference type="GO" id="GO:0005524">
    <property type="term" value="F:ATP binding"/>
    <property type="evidence" value="ECO:0007669"/>
    <property type="project" value="UniProtKB-KW"/>
</dbReference>
<dbReference type="OrthoDB" id="9803968at2"/>
<evidence type="ECO:0000313" key="6">
    <source>
        <dbReference type="Proteomes" id="UP000003303"/>
    </source>
</evidence>
<dbReference type="GO" id="GO:0004467">
    <property type="term" value="F:long-chain fatty acid-CoA ligase activity"/>
    <property type="evidence" value="ECO:0007669"/>
    <property type="project" value="UniProtKB-EC"/>
</dbReference>
<dbReference type="PANTHER" id="PTHR43272:SF33">
    <property type="entry name" value="AMP-BINDING DOMAIN-CONTAINING PROTEIN-RELATED"/>
    <property type="match status" value="1"/>
</dbReference>
<dbReference type="RefSeq" id="WP_007364780.1">
    <property type="nucleotide sequence ID" value="NZ_ACLR01000061.1"/>
</dbReference>
<keyword evidence="5" id="KW-0436">Ligase</keyword>
<dbReference type="EMBL" id="ACLR01000061">
    <property type="protein sequence ID" value="EEK17419.1"/>
    <property type="molecule type" value="Genomic_DNA"/>
</dbReference>
<keyword evidence="1" id="KW-0547">Nucleotide-binding</keyword>